<dbReference type="EMBL" id="JARBHB010000005">
    <property type="protein sequence ID" value="KAJ8884149.1"/>
    <property type="molecule type" value="Genomic_DNA"/>
</dbReference>
<feature type="region of interest" description="Disordered" evidence="1">
    <location>
        <begin position="157"/>
        <end position="191"/>
    </location>
</feature>
<evidence type="ECO:0000313" key="2">
    <source>
        <dbReference type="EMBL" id="KAJ8884149.1"/>
    </source>
</evidence>
<name>A0ABQ9HIK2_9NEOP</name>
<evidence type="ECO:0000313" key="3">
    <source>
        <dbReference type="Proteomes" id="UP001159363"/>
    </source>
</evidence>
<proteinExistence type="predicted"/>
<gene>
    <name evidence="2" type="ORF">PR048_016006</name>
</gene>
<evidence type="ECO:0000256" key="1">
    <source>
        <dbReference type="SAM" id="MobiDB-lite"/>
    </source>
</evidence>
<dbReference type="Proteomes" id="UP001159363">
    <property type="component" value="Chromosome 4"/>
</dbReference>
<keyword evidence="3" id="KW-1185">Reference proteome</keyword>
<organism evidence="2 3">
    <name type="scientific">Dryococelus australis</name>
    <dbReference type="NCBI Taxonomy" id="614101"/>
    <lineage>
        <taxon>Eukaryota</taxon>
        <taxon>Metazoa</taxon>
        <taxon>Ecdysozoa</taxon>
        <taxon>Arthropoda</taxon>
        <taxon>Hexapoda</taxon>
        <taxon>Insecta</taxon>
        <taxon>Pterygota</taxon>
        <taxon>Neoptera</taxon>
        <taxon>Polyneoptera</taxon>
        <taxon>Phasmatodea</taxon>
        <taxon>Verophasmatodea</taxon>
        <taxon>Anareolatae</taxon>
        <taxon>Phasmatidae</taxon>
        <taxon>Eurycanthinae</taxon>
        <taxon>Dryococelus</taxon>
    </lineage>
</organism>
<sequence>MLELAYDNAGPNRMVNAYRRGFCFNIANLAHMKPYGGSPLYSARVACGSRTISSLWHLWHERAVKEQDRLSIKCRLVSSRGCSPLFILWPAHPGWRCGGLVAHCCTLMILMHDGAMVAEWLAYSPPTKAIQVQFPAGSLWILACGNSARQWRWSNARETGDPRENPLTSDIVRNDSHLKKSTSRHRPADRAPGPLHGHVCCPICQNGPLECVRASDGLGPASCSEPDGRFATLEWACLSLSMCPAHARGCCPMPLHESSNWTGRTRPMELAVCSRTYLGRRKACGRVIVNMYTTQQHSTILELRSHFVVRFPPSMHMINQLLARFRQESGVIDHLRSRRPRSVIIAHNIEHVRQSIVDDAETSIRRRSTQFAISQRSLQRIVHRMKMFPYKMQLVQEL</sequence>
<protein>
    <submittedName>
        <fullName evidence="2">Uncharacterized protein</fullName>
    </submittedName>
</protein>
<accession>A0ABQ9HIK2</accession>
<comment type="caution">
    <text evidence="2">The sequence shown here is derived from an EMBL/GenBank/DDBJ whole genome shotgun (WGS) entry which is preliminary data.</text>
</comment>
<reference evidence="2 3" key="1">
    <citation type="submission" date="2023-02" db="EMBL/GenBank/DDBJ databases">
        <title>LHISI_Scaffold_Assembly.</title>
        <authorList>
            <person name="Stuart O.P."/>
            <person name="Cleave R."/>
            <person name="Magrath M.J.L."/>
            <person name="Mikheyev A.S."/>
        </authorList>
    </citation>
    <scope>NUCLEOTIDE SEQUENCE [LARGE SCALE GENOMIC DNA]</scope>
    <source>
        <strain evidence="2">Daus_M_001</strain>
        <tissue evidence="2">Leg muscle</tissue>
    </source>
</reference>